<dbReference type="Pfam" id="PF03109">
    <property type="entry name" value="ABC1"/>
    <property type="match status" value="1"/>
</dbReference>
<dbReference type="InterPro" id="IPR011009">
    <property type="entry name" value="Kinase-like_dom_sf"/>
</dbReference>
<evidence type="ECO:0000256" key="1">
    <source>
        <dbReference type="ARBA" id="ARBA00009670"/>
    </source>
</evidence>
<keyword evidence="3" id="KW-0830">Ubiquinone</keyword>
<dbReference type="Proteomes" id="UP000019184">
    <property type="component" value="Unassembled WGS sequence"/>
</dbReference>
<organism evidence="3 4">
    <name type="scientific">Candidatus Contendobacter odensis Run_B_J11</name>
    <dbReference type="NCBI Taxonomy" id="1400861"/>
    <lineage>
        <taxon>Bacteria</taxon>
        <taxon>Pseudomonadati</taxon>
        <taxon>Pseudomonadota</taxon>
        <taxon>Gammaproteobacteria</taxon>
        <taxon>Candidatus Competibacteraceae</taxon>
        <taxon>Candidatus Contendibacter</taxon>
    </lineage>
</organism>
<evidence type="ECO:0000259" key="2">
    <source>
        <dbReference type="Pfam" id="PF03109"/>
    </source>
</evidence>
<dbReference type="CDD" id="cd05121">
    <property type="entry name" value="ABC1_ADCK3-like"/>
    <property type="match status" value="1"/>
</dbReference>
<keyword evidence="4" id="KW-1185">Reference proteome</keyword>
<dbReference type="EMBL" id="CBTK010000098">
    <property type="protein sequence ID" value="CDH44766.1"/>
    <property type="molecule type" value="Genomic_DNA"/>
</dbReference>
<evidence type="ECO:0000313" key="3">
    <source>
        <dbReference type="EMBL" id="CDH44766.1"/>
    </source>
</evidence>
<gene>
    <name evidence="3" type="primary">ubiB</name>
    <name evidence="3" type="ORF">BN874_1870003</name>
</gene>
<dbReference type="AlphaFoldDB" id="A0A7U7GAV3"/>
<evidence type="ECO:0000313" key="4">
    <source>
        <dbReference type="Proteomes" id="UP000019184"/>
    </source>
</evidence>
<dbReference type="PANTHER" id="PTHR10566">
    <property type="entry name" value="CHAPERONE-ACTIVITY OF BC1 COMPLEX CABC1 -RELATED"/>
    <property type="match status" value="1"/>
</dbReference>
<dbReference type="SUPFAM" id="SSF56112">
    <property type="entry name" value="Protein kinase-like (PK-like)"/>
    <property type="match status" value="1"/>
</dbReference>
<reference evidence="3 4" key="1">
    <citation type="journal article" date="2014" name="ISME J.">
        <title>Candidatus Competibacter-lineage genomes retrieved from metagenomes reveal functional metabolic diversity.</title>
        <authorList>
            <person name="McIlroy S.J."/>
            <person name="Albertsen M."/>
            <person name="Andresen E.K."/>
            <person name="Saunders A.M."/>
            <person name="Kristiansen R."/>
            <person name="Stokholm-Bjerregaard M."/>
            <person name="Nielsen K.L."/>
            <person name="Nielsen P.H."/>
        </authorList>
    </citation>
    <scope>NUCLEOTIDE SEQUENCE [LARGE SCALE GENOMIC DNA]</scope>
    <source>
        <strain evidence="3 4">Run_B_J11</strain>
    </source>
</reference>
<proteinExistence type="inferred from homology"/>
<dbReference type="PANTHER" id="PTHR10566:SF113">
    <property type="entry name" value="PROTEIN ACTIVITY OF BC1 COMPLEX KINASE 7, CHLOROPLASTIC"/>
    <property type="match status" value="1"/>
</dbReference>
<dbReference type="InterPro" id="IPR004147">
    <property type="entry name" value="ABC1_dom"/>
</dbReference>
<comment type="caution">
    <text evidence="3">The sequence shown here is derived from an EMBL/GenBank/DDBJ whole genome shotgun (WGS) entry which is preliminary data.</text>
</comment>
<dbReference type="InterPro" id="IPR050154">
    <property type="entry name" value="UbiB_kinase"/>
</dbReference>
<name>A0A7U7GAV3_9GAMM</name>
<accession>A0A7U7GAV3</accession>
<protein>
    <submittedName>
        <fullName evidence="3">Ubiquinone biosynthesis protein ubiB</fullName>
    </submittedName>
</protein>
<sequence>MLSFRRSPSWYFGEDCQDCIWHHETGWNPLLLAGQKELRSRFHPIRRMTEDSSTSSPFPASLTSFQPLARYRRLLRRMLTVNGQWFGLLAGSLVVYVRSLPPEAQHGSRLWLTRRVAALAARRLDPELVDLPFAAQLRYRLERLGPTYIKLGQIMAVREDMLPRSVTDELKNLFDQTPAAPFLAIRALIETELGQPLAALFSQIEERPLGSASLAQVHRATTHAGHLVVIKVLKPGVRQTVLDDLTLLRWLSAVLDRLAPKYQPAAIVEEFRSYTVRELDLTVEADNGEVFAAHFHSTPAIVFPRMYRELSGSSVLTMSYLDGFKPGSPATFTLDEPQRARVVHLGAQAILQMLYRDGFFHADLHAGNLLILNGRRVRVGFIDLGMVGRFEDETRRRLLYYYHALVNGDVEKAAQHLGRIADIGPGGDPEGFRRAVVELSRRFLLHTGRGEFSIARLILESMRLGGRYRMRFRVELVLMVKALVTFEGVGRMVDPDLDVVALSRVHITRIFRDQFRLERLTRELRRNGPELLDLASRLPDLLTKSAHLLDRPNMPPPHPLAALRSAIVAAACILGGVLILVQSEAWLTGSGLVLVGLWLYQREA</sequence>
<feature type="domain" description="ABC1 atypical kinase-like" evidence="2">
    <location>
        <begin position="173"/>
        <end position="416"/>
    </location>
</feature>
<comment type="similarity">
    <text evidence="1">Belongs to the protein kinase superfamily. ADCK protein kinase family.</text>
</comment>